<evidence type="ECO:0000313" key="2">
    <source>
        <dbReference type="EMBL" id="KDO71829.1"/>
    </source>
</evidence>
<dbReference type="EMBL" id="KK784888">
    <property type="protein sequence ID" value="KDO71829.1"/>
    <property type="molecule type" value="Genomic_DNA"/>
</dbReference>
<feature type="compositionally biased region" description="Polar residues" evidence="1">
    <location>
        <begin position="14"/>
        <end position="29"/>
    </location>
</feature>
<protein>
    <submittedName>
        <fullName evidence="2">Uncharacterized protein</fullName>
    </submittedName>
</protein>
<dbReference type="Proteomes" id="UP000027120">
    <property type="component" value="Unassembled WGS sequence"/>
</dbReference>
<feature type="compositionally biased region" description="Basic and acidic residues" evidence="1">
    <location>
        <begin position="1"/>
        <end position="13"/>
    </location>
</feature>
<sequence>MASEKANARDPEVSTKSNQATQPTTSNPNFGKALVRRALYRSHNHRGHGRKVTNTGARLLPSRLSKVSLAEDSSDQGIPLELSSV</sequence>
<organism evidence="2 3">
    <name type="scientific">Citrus sinensis</name>
    <name type="common">Sweet orange</name>
    <name type="synonym">Citrus aurantium var. sinensis</name>
    <dbReference type="NCBI Taxonomy" id="2711"/>
    <lineage>
        <taxon>Eukaryota</taxon>
        <taxon>Viridiplantae</taxon>
        <taxon>Streptophyta</taxon>
        <taxon>Embryophyta</taxon>
        <taxon>Tracheophyta</taxon>
        <taxon>Spermatophyta</taxon>
        <taxon>Magnoliopsida</taxon>
        <taxon>eudicotyledons</taxon>
        <taxon>Gunneridae</taxon>
        <taxon>Pentapetalae</taxon>
        <taxon>rosids</taxon>
        <taxon>malvids</taxon>
        <taxon>Sapindales</taxon>
        <taxon>Rutaceae</taxon>
        <taxon>Aurantioideae</taxon>
        <taxon>Citrus</taxon>
    </lineage>
</organism>
<feature type="region of interest" description="Disordered" evidence="1">
    <location>
        <begin position="1"/>
        <end position="32"/>
    </location>
</feature>
<accession>A0A067FWR0</accession>
<feature type="compositionally biased region" description="Basic residues" evidence="1">
    <location>
        <begin position="40"/>
        <end position="51"/>
    </location>
</feature>
<proteinExistence type="predicted"/>
<evidence type="ECO:0000313" key="3">
    <source>
        <dbReference type="Proteomes" id="UP000027120"/>
    </source>
</evidence>
<evidence type="ECO:0000256" key="1">
    <source>
        <dbReference type="SAM" id="MobiDB-lite"/>
    </source>
</evidence>
<feature type="region of interest" description="Disordered" evidence="1">
    <location>
        <begin position="40"/>
        <end position="59"/>
    </location>
</feature>
<name>A0A067FWR0_CITSI</name>
<keyword evidence="3" id="KW-1185">Reference proteome</keyword>
<dbReference type="AlphaFoldDB" id="A0A067FWR0"/>
<gene>
    <name evidence="2" type="ORF">CISIN_1g037060mg</name>
</gene>
<reference evidence="2 3" key="1">
    <citation type="submission" date="2014-04" db="EMBL/GenBank/DDBJ databases">
        <authorList>
            <consortium name="International Citrus Genome Consortium"/>
            <person name="Gmitter F."/>
            <person name="Chen C."/>
            <person name="Farmerie W."/>
            <person name="Harkins T."/>
            <person name="Desany B."/>
            <person name="Mohiuddin M."/>
            <person name="Kodira C."/>
            <person name="Borodovsky M."/>
            <person name="Lomsadze A."/>
            <person name="Burns P."/>
            <person name="Jenkins J."/>
            <person name="Prochnik S."/>
            <person name="Shu S."/>
            <person name="Chapman J."/>
            <person name="Pitluck S."/>
            <person name="Schmutz J."/>
            <person name="Rokhsar D."/>
        </authorList>
    </citation>
    <scope>NUCLEOTIDE SEQUENCE</scope>
</reference>